<dbReference type="OrthoDB" id="506431at2759"/>
<protein>
    <submittedName>
        <fullName evidence="3">Transposase</fullName>
    </submittedName>
</protein>
<reference evidence="1 2" key="2">
    <citation type="submission" date="2018-11" db="EMBL/GenBank/DDBJ databases">
        <authorList>
            <consortium name="Pathogen Informatics"/>
        </authorList>
    </citation>
    <scope>NUCLEOTIDE SEQUENCE [LARGE SCALE GENOMIC DNA]</scope>
</reference>
<evidence type="ECO:0000313" key="3">
    <source>
        <dbReference type="WBParaSite" id="ASIM_0000718701-mRNA-1"/>
    </source>
</evidence>
<organism evidence="3">
    <name type="scientific">Anisakis simplex</name>
    <name type="common">Herring worm</name>
    <dbReference type="NCBI Taxonomy" id="6269"/>
    <lineage>
        <taxon>Eukaryota</taxon>
        <taxon>Metazoa</taxon>
        <taxon>Ecdysozoa</taxon>
        <taxon>Nematoda</taxon>
        <taxon>Chromadorea</taxon>
        <taxon>Rhabditida</taxon>
        <taxon>Spirurina</taxon>
        <taxon>Ascaridomorpha</taxon>
        <taxon>Ascaridoidea</taxon>
        <taxon>Anisakidae</taxon>
        <taxon>Anisakis</taxon>
        <taxon>Anisakis simplex complex</taxon>
    </lineage>
</organism>
<reference evidence="3" key="1">
    <citation type="submission" date="2017-02" db="UniProtKB">
        <authorList>
            <consortium name="WormBaseParasite"/>
        </authorList>
    </citation>
    <scope>IDENTIFICATION</scope>
</reference>
<dbReference type="WBParaSite" id="ASIM_0000718701-mRNA-1">
    <property type="protein sequence ID" value="ASIM_0000718701-mRNA-1"/>
    <property type="gene ID" value="ASIM_0000718701"/>
</dbReference>
<evidence type="ECO:0000313" key="2">
    <source>
        <dbReference type="Proteomes" id="UP000267096"/>
    </source>
</evidence>
<name>A0A0M3JHS3_ANISI</name>
<dbReference type="AlphaFoldDB" id="A0A0M3JHS3"/>
<dbReference type="EMBL" id="UYRR01016005">
    <property type="protein sequence ID" value="VDK28190.1"/>
    <property type="molecule type" value="Genomic_DNA"/>
</dbReference>
<dbReference type="Proteomes" id="UP000267096">
    <property type="component" value="Unassembled WGS sequence"/>
</dbReference>
<evidence type="ECO:0000313" key="1">
    <source>
        <dbReference type="EMBL" id="VDK28190.1"/>
    </source>
</evidence>
<sequence>MRAFAREGVKPPDGFMAPKAWKVLSTYFEKLAATNKN</sequence>
<dbReference type="SUPFAM" id="SSF52374">
    <property type="entry name" value="Nucleotidylyl transferase"/>
    <property type="match status" value="1"/>
</dbReference>
<proteinExistence type="predicted"/>
<gene>
    <name evidence="1" type="ORF">ASIM_LOCUS6956</name>
</gene>
<accession>A0A0M3JHS3</accession>
<keyword evidence="2" id="KW-1185">Reference proteome</keyword>